<dbReference type="AlphaFoldDB" id="A0A2T5UB58"/>
<evidence type="ECO:0000256" key="7">
    <source>
        <dbReference type="ARBA" id="ARBA00024603"/>
    </source>
</evidence>
<dbReference type="SUPFAM" id="SSF55486">
    <property type="entry name" value="Metalloproteases ('zincins'), catalytic domain"/>
    <property type="match status" value="1"/>
</dbReference>
<reference evidence="12 13" key="1">
    <citation type="submission" date="2018-04" db="EMBL/GenBank/DDBJ databases">
        <title>Genomic Encyclopedia of Type Strains, Phase III (KMG-III): the genomes of soil and plant-associated and newly described type strains.</title>
        <authorList>
            <person name="Whitman W."/>
        </authorList>
    </citation>
    <scope>NUCLEOTIDE SEQUENCE [LARGE SCALE GENOMIC DNA]</scope>
    <source>
        <strain evidence="12 13">MA-olki</strain>
    </source>
</reference>
<dbReference type="GO" id="GO:0006508">
    <property type="term" value="P:proteolysis"/>
    <property type="evidence" value="ECO:0007669"/>
    <property type="project" value="UniProtKB-KW"/>
</dbReference>
<dbReference type="Gene3D" id="1.20.1050.40">
    <property type="entry name" value="Endopeptidase. Chain P, domain 1"/>
    <property type="match status" value="1"/>
</dbReference>
<evidence type="ECO:0000256" key="9">
    <source>
        <dbReference type="RuleBase" id="RU003435"/>
    </source>
</evidence>
<keyword evidence="2 9" id="KW-0645">Protease</keyword>
<evidence type="ECO:0000256" key="4">
    <source>
        <dbReference type="ARBA" id="ARBA00022801"/>
    </source>
</evidence>
<dbReference type="GO" id="GO:0005829">
    <property type="term" value="C:cytosol"/>
    <property type="evidence" value="ECO:0007669"/>
    <property type="project" value="UniProtKB-ARBA"/>
</dbReference>
<dbReference type="Proteomes" id="UP000244013">
    <property type="component" value="Unassembled WGS sequence"/>
</dbReference>
<dbReference type="EC" id="3.4.24.70" evidence="8"/>
<dbReference type="Pfam" id="PF01432">
    <property type="entry name" value="Peptidase_M3"/>
    <property type="match status" value="1"/>
</dbReference>
<dbReference type="InterPro" id="IPR045090">
    <property type="entry name" value="Pept_M3A_M3B"/>
</dbReference>
<dbReference type="CDD" id="cd06456">
    <property type="entry name" value="M3A_DCP"/>
    <property type="match status" value="1"/>
</dbReference>
<dbReference type="GO" id="GO:0004222">
    <property type="term" value="F:metalloendopeptidase activity"/>
    <property type="evidence" value="ECO:0007669"/>
    <property type="project" value="UniProtKB-EC"/>
</dbReference>
<evidence type="ECO:0000259" key="10">
    <source>
        <dbReference type="Pfam" id="PF01432"/>
    </source>
</evidence>
<evidence type="ECO:0000256" key="6">
    <source>
        <dbReference type="ARBA" id="ARBA00023049"/>
    </source>
</evidence>
<dbReference type="GeneID" id="91004322"/>
<evidence type="ECO:0000256" key="5">
    <source>
        <dbReference type="ARBA" id="ARBA00022833"/>
    </source>
</evidence>
<evidence type="ECO:0000256" key="3">
    <source>
        <dbReference type="ARBA" id="ARBA00022723"/>
    </source>
</evidence>
<organism evidence="12 13">
    <name type="scientific">Sphingomonas faeni</name>
    <dbReference type="NCBI Taxonomy" id="185950"/>
    <lineage>
        <taxon>Bacteria</taxon>
        <taxon>Pseudomonadati</taxon>
        <taxon>Pseudomonadota</taxon>
        <taxon>Alphaproteobacteria</taxon>
        <taxon>Sphingomonadales</taxon>
        <taxon>Sphingomonadaceae</taxon>
        <taxon>Sphingomonas</taxon>
    </lineage>
</organism>
<feature type="domain" description="Peptidase M3A/M3B catalytic" evidence="10">
    <location>
        <begin position="225"/>
        <end position="675"/>
    </location>
</feature>
<dbReference type="InterPro" id="IPR045666">
    <property type="entry name" value="OpdA_N"/>
</dbReference>
<dbReference type="OrthoDB" id="9773538at2"/>
<feature type="domain" description="Oligopeptidase A N-terminal" evidence="11">
    <location>
        <begin position="35"/>
        <end position="151"/>
    </location>
</feature>
<keyword evidence="5 9" id="KW-0862">Zinc</keyword>
<keyword evidence="6 9" id="KW-0482">Metalloprotease</keyword>
<comment type="caution">
    <text evidence="12">The sequence shown here is derived from an EMBL/GenBank/DDBJ whole genome shotgun (WGS) entry which is preliminary data.</text>
</comment>
<dbReference type="InterPro" id="IPR024077">
    <property type="entry name" value="Neurolysin/TOP_dom2"/>
</dbReference>
<protein>
    <recommendedName>
        <fullName evidence="8">oligopeptidase A</fullName>
        <ecNumber evidence="8">3.4.24.70</ecNumber>
    </recommendedName>
</protein>
<dbReference type="InterPro" id="IPR034005">
    <property type="entry name" value="M3A_DCP"/>
</dbReference>
<dbReference type="InterPro" id="IPR024080">
    <property type="entry name" value="Neurolysin/TOP_N"/>
</dbReference>
<dbReference type="Gene3D" id="3.40.390.10">
    <property type="entry name" value="Collagenase (Catalytic Domain)"/>
    <property type="match status" value="1"/>
</dbReference>
<comment type="similarity">
    <text evidence="1 9">Belongs to the peptidase M3 family.</text>
</comment>
<keyword evidence="3 9" id="KW-0479">Metal-binding</keyword>
<evidence type="ECO:0000313" key="13">
    <source>
        <dbReference type="Proteomes" id="UP000244013"/>
    </source>
</evidence>
<proteinExistence type="inferred from homology"/>
<dbReference type="FunFam" id="3.40.390.10:FF:000009">
    <property type="entry name" value="Oligopeptidase A"/>
    <property type="match status" value="1"/>
</dbReference>
<dbReference type="PANTHER" id="PTHR43660">
    <property type="entry name" value="DIPEPTIDYL CARBOXYPEPTIDASE"/>
    <property type="match status" value="1"/>
</dbReference>
<gene>
    <name evidence="12" type="ORF">C8J25_101222</name>
</gene>
<evidence type="ECO:0000259" key="11">
    <source>
        <dbReference type="Pfam" id="PF19310"/>
    </source>
</evidence>
<comment type="catalytic activity">
    <reaction evidence="7">
        <text>Hydrolysis of oligopeptides, with broad specificity. Gly or Ala commonly occur as P1 or P1' residues, but more distant residues are also important, as is shown by the fact that Z-Gly-Pro-Gly-|-Gly-Pro-Ala is cleaved, but not Z-(Gly)(5).</text>
        <dbReference type="EC" id="3.4.24.70"/>
    </reaction>
</comment>
<dbReference type="InterPro" id="IPR001567">
    <property type="entry name" value="Pept_M3A_M3B_dom"/>
</dbReference>
<accession>A0A2T5UB58</accession>
<keyword evidence="4 9" id="KW-0378">Hydrolase</keyword>
<dbReference type="Gene3D" id="1.10.1370.10">
    <property type="entry name" value="Neurolysin, domain 3"/>
    <property type="match status" value="1"/>
</dbReference>
<dbReference type="RefSeq" id="WP_107951909.1">
    <property type="nucleotide sequence ID" value="NZ_QAYE01000001.1"/>
</dbReference>
<evidence type="ECO:0000256" key="1">
    <source>
        <dbReference type="ARBA" id="ARBA00006040"/>
    </source>
</evidence>
<evidence type="ECO:0000313" key="12">
    <source>
        <dbReference type="EMBL" id="PTW48724.1"/>
    </source>
</evidence>
<sequence>MTAPTNPLLDTLSLPRFAELSPDQIAPALDEAIARHEAMVEALTTTRPTDFAGAWLPYERANTEIGAIWSAVSHLHGVADTPELRLAYSEGQKRLVENDMKVGQNRDLYEVFVALSVSPEFADLATEDRVAVEQAIRDFTLSGVALEPEARDRFSEISVELSGLSNEFGSAVLDATDAWSELVTDEADLAGISDADKAMFADAAKAKGQAGWLVTLQQPSVNAVLTFAENRDLRARMYRAFATRASDQGPNAGEFDNSARIARILELRHEGAKLLGFTDPVAWSLETKMAPNGAEVIAFLRDLARRAKPAAERDLAELKTFAAEHLGIAEFEPWDAGFVSNRLRQDRYAVDAQVVKAYFPVERVMEGWQTLMQRLFGIKLVERDDVSLYHEDARFFDVVDESGTVFAGLYLDLHARTGKRGGAWMAQARPRLHDGNTVTVPVAYLVCNFAPDGGETPSLLSHNDVTTLLHETGHCIHLLFTKVNRPSIAGTNGFEWDAIELPSQLMEDFAWDKDVLTGMSGHYKTGEKLPADLFERMVKARHFQAGMFILRQVEFALFDLLLHLGTMGSDPIEVIEAVRDEVAVIRPPAWHRFPHAFSHIFAGGYASGYYSYLYAELLAADGFEAFAEAGLVDRKTGDRFREEVLARGATRPAADSFRAFRGRDPEPTAMLVRHGLQG</sequence>
<evidence type="ECO:0000256" key="2">
    <source>
        <dbReference type="ARBA" id="ARBA00022670"/>
    </source>
</evidence>
<dbReference type="PANTHER" id="PTHR43660:SF1">
    <property type="entry name" value="DIPEPTIDYL CARBOXYPEPTIDASE"/>
    <property type="match status" value="1"/>
</dbReference>
<dbReference type="Pfam" id="PF19310">
    <property type="entry name" value="TOP_N"/>
    <property type="match status" value="1"/>
</dbReference>
<dbReference type="EMBL" id="QAYE01000001">
    <property type="protein sequence ID" value="PTW48724.1"/>
    <property type="molecule type" value="Genomic_DNA"/>
</dbReference>
<dbReference type="GO" id="GO:0046872">
    <property type="term" value="F:metal ion binding"/>
    <property type="evidence" value="ECO:0007669"/>
    <property type="project" value="UniProtKB-UniRule"/>
</dbReference>
<evidence type="ECO:0000256" key="8">
    <source>
        <dbReference type="ARBA" id="ARBA00026100"/>
    </source>
</evidence>
<name>A0A2T5UB58_9SPHN</name>
<dbReference type="InterPro" id="IPR024079">
    <property type="entry name" value="MetalloPept_cat_dom_sf"/>
</dbReference>
<comment type="cofactor">
    <cofactor evidence="9">
        <name>Zn(2+)</name>
        <dbReference type="ChEBI" id="CHEBI:29105"/>
    </cofactor>
    <text evidence="9">Binds 1 zinc ion.</text>
</comment>